<evidence type="ECO:0000313" key="2">
    <source>
        <dbReference type="Proteomes" id="UP000821845"/>
    </source>
</evidence>
<gene>
    <name evidence="1" type="ORF">HPB50_026598</name>
</gene>
<name>A0ACB7TTR6_HYAAI</name>
<proteinExistence type="predicted"/>
<comment type="caution">
    <text evidence="1">The sequence shown here is derived from an EMBL/GenBank/DDBJ whole genome shotgun (WGS) entry which is preliminary data.</text>
</comment>
<reference evidence="1" key="1">
    <citation type="submission" date="2020-05" db="EMBL/GenBank/DDBJ databases">
        <title>Large-scale comparative analyses of tick genomes elucidate their genetic diversity and vector capacities.</title>
        <authorList>
            <person name="Jia N."/>
            <person name="Wang J."/>
            <person name="Shi W."/>
            <person name="Du L."/>
            <person name="Sun Y."/>
            <person name="Zhan W."/>
            <person name="Jiang J."/>
            <person name="Wang Q."/>
            <person name="Zhang B."/>
            <person name="Ji P."/>
            <person name="Sakyi L.B."/>
            <person name="Cui X."/>
            <person name="Yuan T."/>
            <person name="Jiang B."/>
            <person name="Yang W."/>
            <person name="Lam T.T.-Y."/>
            <person name="Chang Q."/>
            <person name="Ding S."/>
            <person name="Wang X."/>
            <person name="Zhu J."/>
            <person name="Ruan X."/>
            <person name="Zhao L."/>
            <person name="Wei J."/>
            <person name="Que T."/>
            <person name="Du C."/>
            <person name="Cheng J."/>
            <person name="Dai P."/>
            <person name="Han X."/>
            <person name="Huang E."/>
            <person name="Gao Y."/>
            <person name="Liu J."/>
            <person name="Shao H."/>
            <person name="Ye R."/>
            <person name="Li L."/>
            <person name="Wei W."/>
            <person name="Wang X."/>
            <person name="Wang C."/>
            <person name="Yang T."/>
            <person name="Huo Q."/>
            <person name="Li W."/>
            <person name="Guo W."/>
            <person name="Chen H."/>
            <person name="Zhou L."/>
            <person name="Ni X."/>
            <person name="Tian J."/>
            <person name="Zhou Y."/>
            <person name="Sheng Y."/>
            <person name="Liu T."/>
            <person name="Pan Y."/>
            <person name="Xia L."/>
            <person name="Li J."/>
            <person name="Zhao F."/>
            <person name="Cao W."/>
        </authorList>
    </citation>
    <scope>NUCLEOTIDE SEQUENCE</scope>
    <source>
        <strain evidence="1">Hyas-2018</strain>
    </source>
</reference>
<evidence type="ECO:0000313" key="1">
    <source>
        <dbReference type="EMBL" id="KAH6948847.1"/>
    </source>
</evidence>
<dbReference type="Proteomes" id="UP000821845">
    <property type="component" value="Chromosome 1"/>
</dbReference>
<dbReference type="EMBL" id="CM023481">
    <property type="protein sequence ID" value="KAH6948847.1"/>
    <property type="molecule type" value="Genomic_DNA"/>
</dbReference>
<sequence>MHAHVAPTTGGDEEPPAAGAESAREVPHPATNERSFARNAAAGTNFAPPQRSTSKRRTAPLGNVAPAETTTVHMRAALAATVACLALVLVVAALVAYIQSKLHPWHQERDDGMCRKAQCRDYAQLFLVNINWTVNPCDDFEAYVCSKWKLSADPYAYGSALATYAIQEWFNVFVALIVGGSQRFAAAKKAQALLNLCLTHRSANGSSEALLRQFMLERKIPWPDDPLPNASALGVLFDLSYNWQINVWFRMALQRAPGRPLTLVISTSNFVPLWSAYKEVSVKSEGIVSYWNRFHDTFAAHQPRRSEEEIHRIENVEQEVFAELQQVIGKEAAEPGEFLLKDIANITTNLSQQRWIEELNANAAVKGGYGPSDRIVTSRVALLEAMNKLFSKFDRRSLLLHISWFFIQAFAPLVDRNLLPINPEGDSWPTIMRRRRLCSTRVEMSFKVLVRSLVVLAIFTAKSRKAISGYLGLVTQLACDKVSALPWFADESFARAASSKLQRTTAVLWPSEHLLTDEGLSAIYTNYSSNEVSMVEHWVNSMKAERALRDQPKYAEVQDYPLSFVQPLFDYDYVMNRILISAAALRLPAYSGQGTKSMLYGGLGFAYALQLVKALDHGGLRVDANGNVLADSWAPMEWNEAVANRSTLCYGSSSGKGPFPEVPALELAHAAYEMAPGDTPNPGRVTMAFNEDQVFFITVCLSLCNLSPTFGSLKGNCNKAVANFEKFAQAFKCAPQDAMNPETRCSFFN</sequence>
<protein>
    <submittedName>
        <fullName evidence="1">Uncharacterized protein</fullName>
    </submittedName>
</protein>
<keyword evidence="2" id="KW-1185">Reference proteome</keyword>
<organism evidence="1 2">
    <name type="scientific">Hyalomma asiaticum</name>
    <name type="common">Tick</name>
    <dbReference type="NCBI Taxonomy" id="266040"/>
    <lineage>
        <taxon>Eukaryota</taxon>
        <taxon>Metazoa</taxon>
        <taxon>Ecdysozoa</taxon>
        <taxon>Arthropoda</taxon>
        <taxon>Chelicerata</taxon>
        <taxon>Arachnida</taxon>
        <taxon>Acari</taxon>
        <taxon>Parasitiformes</taxon>
        <taxon>Ixodida</taxon>
        <taxon>Ixodoidea</taxon>
        <taxon>Ixodidae</taxon>
        <taxon>Hyalomminae</taxon>
        <taxon>Hyalomma</taxon>
    </lineage>
</organism>
<accession>A0ACB7TTR6</accession>